<dbReference type="InterPro" id="IPR000182">
    <property type="entry name" value="GNAT_dom"/>
</dbReference>
<comment type="caution">
    <text evidence="2">The sequence shown here is derived from an EMBL/GenBank/DDBJ whole genome shotgun (WGS) entry which is preliminary data.</text>
</comment>
<feature type="domain" description="N-acetyltransferase" evidence="1">
    <location>
        <begin position="41"/>
        <end position="189"/>
    </location>
</feature>
<dbReference type="GO" id="GO:0016747">
    <property type="term" value="F:acyltransferase activity, transferring groups other than amino-acyl groups"/>
    <property type="evidence" value="ECO:0007669"/>
    <property type="project" value="InterPro"/>
</dbReference>
<sequence length="199" mass="21083">MPSVPASRMAIRASRWPGAAFIFPISPYMRRWLHVGGGREANTAVAADQRARQGHGAGGEPLDRPGCEYWVEVTRRNYASRGYGMLALVERSSGTVVGFCGLVHPAGQAEPEIKCALRRDCWGKGFATEAATGLLGYARQLGLSDVIASTDPRNEASHRVLPTLPGLHPVCRSGSGDAAAGLPPVRAARILSLRKGPGS</sequence>
<reference evidence="2 3" key="1">
    <citation type="submission" date="2019-09" db="EMBL/GenBank/DDBJ databases">
        <title>Arenimonas chukotkensis sp. nov., a bacterium isolated from Chukotka hot spring, Arctic region, Russia.</title>
        <authorList>
            <person name="Zayulina K.S."/>
            <person name="Prokofeva M.I."/>
            <person name="Elcheninov A.G."/>
            <person name="Novikov A."/>
            <person name="Kochetkova T.V."/>
            <person name="Kublanov I.V."/>
        </authorList>
    </citation>
    <scope>NUCLEOTIDE SEQUENCE [LARGE SCALE GENOMIC DNA]</scope>
    <source>
        <strain evidence="2 3">3729k</strain>
    </source>
</reference>
<dbReference type="PANTHER" id="PTHR43792:SF13">
    <property type="entry name" value="ACETYLTRANSFERASE"/>
    <property type="match status" value="1"/>
</dbReference>
<keyword evidence="2" id="KW-0808">Transferase</keyword>
<keyword evidence="3" id="KW-1185">Reference proteome</keyword>
<name>A0A5B2ZCA6_9GAMM</name>
<dbReference type="PROSITE" id="PS51186">
    <property type="entry name" value="GNAT"/>
    <property type="match status" value="1"/>
</dbReference>
<gene>
    <name evidence="2" type="ORF">F0415_08685</name>
</gene>
<dbReference type="Gene3D" id="3.40.630.30">
    <property type="match status" value="1"/>
</dbReference>
<dbReference type="AlphaFoldDB" id="A0A5B2ZCA6"/>
<dbReference type="Pfam" id="PF13302">
    <property type="entry name" value="Acetyltransf_3"/>
    <property type="match status" value="1"/>
</dbReference>
<organism evidence="2 3">
    <name type="scientific">Arenimonas fontis</name>
    <dbReference type="NCBI Taxonomy" id="2608255"/>
    <lineage>
        <taxon>Bacteria</taxon>
        <taxon>Pseudomonadati</taxon>
        <taxon>Pseudomonadota</taxon>
        <taxon>Gammaproteobacteria</taxon>
        <taxon>Lysobacterales</taxon>
        <taxon>Lysobacteraceae</taxon>
        <taxon>Arenimonas</taxon>
    </lineage>
</organism>
<evidence type="ECO:0000259" key="1">
    <source>
        <dbReference type="PROSITE" id="PS51186"/>
    </source>
</evidence>
<protein>
    <submittedName>
        <fullName evidence="2">GNAT family N-acetyltransferase</fullName>
    </submittedName>
</protein>
<dbReference type="Proteomes" id="UP000322165">
    <property type="component" value="Unassembled WGS sequence"/>
</dbReference>
<evidence type="ECO:0000313" key="2">
    <source>
        <dbReference type="EMBL" id="KAA2284762.1"/>
    </source>
</evidence>
<dbReference type="InterPro" id="IPR016181">
    <property type="entry name" value="Acyl_CoA_acyltransferase"/>
</dbReference>
<evidence type="ECO:0000313" key="3">
    <source>
        <dbReference type="Proteomes" id="UP000322165"/>
    </source>
</evidence>
<accession>A0A5B2ZCA6</accession>
<dbReference type="EMBL" id="VUOD01000005">
    <property type="protein sequence ID" value="KAA2284762.1"/>
    <property type="molecule type" value="Genomic_DNA"/>
</dbReference>
<proteinExistence type="predicted"/>
<reference evidence="2 3" key="2">
    <citation type="submission" date="2019-09" db="EMBL/GenBank/DDBJ databases">
        <authorList>
            <person name="Mazur A."/>
        </authorList>
    </citation>
    <scope>NUCLEOTIDE SEQUENCE [LARGE SCALE GENOMIC DNA]</scope>
    <source>
        <strain evidence="2 3">3729k</strain>
    </source>
</reference>
<dbReference type="SUPFAM" id="SSF55729">
    <property type="entry name" value="Acyl-CoA N-acyltransferases (Nat)"/>
    <property type="match status" value="1"/>
</dbReference>
<dbReference type="InterPro" id="IPR051531">
    <property type="entry name" value="N-acetyltransferase"/>
</dbReference>
<dbReference type="PANTHER" id="PTHR43792">
    <property type="entry name" value="GNAT FAMILY, PUTATIVE (AFU_ORTHOLOGUE AFUA_3G00765)-RELATED-RELATED"/>
    <property type="match status" value="1"/>
</dbReference>